<evidence type="ECO:0008006" key="3">
    <source>
        <dbReference type="Google" id="ProtNLM"/>
    </source>
</evidence>
<name>A0A3B0SNH8_9ZZZZ</name>
<proteinExistence type="predicted"/>
<keyword evidence="1" id="KW-1133">Transmembrane helix</keyword>
<evidence type="ECO:0000256" key="1">
    <source>
        <dbReference type="SAM" id="Phobius"/>
    </source>
</evidence>
<evidence type="ECO:0000313" key="2">
    <source>
        <dbReference type="EMBL" id="VAW03802.1"/>
    </source>
</evidence>
<dbReference type="AlphaFoldDB" id="A0A3B0SNH8"/>
<accession>A0A3B0SNH8</accession>
<feature type="transmembrane region" description="Helical" evidence="1">
    <location>
        <begin position="50"/>
        <end position="71"/>
    </location>
</feature>
<sequence length="528" mass="58250">MSRNVSFFILGLIAAALTYVFNPALPGLVEFLVSDRLPGDFIRLLRNSDLIAFAGYISLFGLLFFLLYFIFPVSYTWYQINSAINIIDGLPPVHNPVRRTNKKTFLSALKSMGFIDRLATSYGPYLIQGPEEEVAKQKLKNTRIVQKMNAKNQKVLIAPVRATAPAELIFNSGSLVNDNLLLGFFTVFSRILVGVGVIIFGISVVSFSLTQGASGVLLLSALQPGVVALLFCLIVAVIISGLTHLLHMILSQNSRSLARMINALFYQGDWPEGMAENTQENQEKSILDQLEASLKSSMDKPMKEISKAVKALSVDQEKKLDSLLSKTLMVFSNNLEKNIKTDATALNKALKDAGHAADVMKKQFGEANVQFSKQMEKQTTAIAKHLADMQKILINSEKVTLKGTEKIISTISSEIDGTYTRLGDFMENSLKKLEEKQTTIETAVNDKDSILQDLHNTAKDLGTISNASGKLLEKFKLLASEMDVVLNNIQKGGFVKNNGRSEQRDKLKSAMLDLKKSNNARTGELPDM</sequence>
<feature type="transmembrane region" description="Helical" evidence="1">
    <location>
        <begin position="227"/>
        <end position="250"/>
    </location>
</feature>
<keyword evidence="1" id="KW-0472">Membrane</keyword>
<keyword evidence="1" id="KW-0812">Transmembrane</keyword>
<feature type="transmembrane region" description="Helical" evidence="1">
    <location>
        <begin position="180"/>
        <end position="207"/>
    </location>
</feature>
<reference evidence="2" key="1">
    <citation type="submission" date="2018-06" db="EMBL/GenBank/DDBJ databases">
        <authorList>
            <person name="Zhirakovskaya E."/>
        </authorList>
    </citation>
    <scope>NUCLEOTIDE SEQUENCE</scope>
</reference>
<gene>
    <name evidence="2" type="ORF">MNBD_ALPHA01-1044</name>
</gene>
<dbReference type="EMBL" id="UOEJ01000177">
    <property type="protein sequence ID" value="VAW03802.1"/>
    <property type="molecule type" value="Genomic_DNA"/>
</dbReference>
<organism evidence="2">
    <name type="scientific">hydrothermal vent metagenome</name>
    <dbReference type="NCBI Taxonomy" id="652676"/>
    <lineage>
        <taxon>unclassified sequences</taxon>
        <taxon>metagenomes</taxon>
        <taxon>ecological metagenomes</taxon>
    </lineage>
</organism>
<protein>
    <recommendedName>
        <fullName evidence="3">MotA/TolQ/ExbB proton channel domain-containing protein</fullName>
    </recommendedName>
</protein>